<feature type="compositionally biased region" description="Basic and acidic residues" evidence="2">
    <location>
        <begin position="94"/>
        <end position="106"/>
    </location>
</feature>
<name>A0AAN7USV2_9PEZI</name>
<feature type="compositionally biased region" description="Low complexity" evidence="2">
    <location>
        <begin position="159"/>
        <end position="168"/>
    </location>
</feature>
<feature type="compositionally biased region" description="Basic and acidic residues" evidence="2">
    <location>
        <begin position="122"/>
        <end position="138"/>
    </location>
</feature>
<protein>
    <submittedName>
        <fullName evidence="3">Uncharacterized protein</fullName>
    </submittedName>
</protein>
<evidence type="ECO:0000256" key="2">
    <source>
        <dbReference type="SAM" id="MobiDB-lite"/>
    </source>
</evidence>
<proteinExistence type="predicted"/>
<evidence type="ECO:0000313" key="3">
    <source>
        <dbReference type="EMBL" id="KAK5634993.1"/>
    </source>
</evidence>
<evidence type="ECO:0000256" key="1">
    <source>
        <dbReference type="SAM" id="Coils"/>
    </source>
</evidence>
<reference evidence="3 4" key="1">
    <citation type="submission" date="2023-10" db="EMBL/GenBank/DDBJ databases">
        <title>Draft genome sequence of Xylaria bambusicola isolate GMP-LS, the root and basal stem rot pathogen of sugarcane in Indonesia.</title>
        <authorList>
            <person name="Selvaraj P."/>
            <person name="Muralishankar V."/>
            <person name="Muruganantham S."/>
            <person name="Sp S."/>
            <person name="Haryani S."/>
            <person name="Lau K.J.X."/>
            <person name="Naqvi N.I."/>
        </authorList>
    </citation>
    <scope>NUCLEOTIDE SEQUENCE [LARGE SCALE GENOMIC DNA]</scope>
    <source>
        <strain evidence="3">GMP-LS</strain>
    </source>
</reference>
<comment type="caution">
    <text evidence="3">The sequence shown here is derived from an EMBL/GenBank/DDBJ whole genome shotgun (WGS) entry which is preliminary data.</text>
</comment>
<feature type="coiled-coil region" evidence="1">
    <location>
        <begin position="398"/>
        <end position="428"/>
    </location>
</feature>
<feature type="compositionally biased region" description="Low complexity" evidence="2">
    <location>
        <begin position="313"/>
        <end position="334"/>
    </location>
</feature>
<evidence type="ECO:0000313" key="4">
    <source>
        <dbReference type="Proteomes" id="UP001305414"/>
    </source>
</evidence>
<dbReference type="EMBL" id="JAWHQM010000047">
    <property type="protein sequence ID" value="KAK5634993.1"/>
    <property type="molecule type" value="Genomic_DNA"/>
</dbReference>
<feature type="compositionally biased region" description="Polar residues" evidence="2">
    <location>
        <begin position="338"/>
        <end position="349"/>
    </location>
</feature>
<feature type="compositionally biased region" description="Gly residues" evidence="2">
    <location>
        <begin position="287"/>
        <end position="302"/>
    </location>
</feature>
<dbReference type="Proteomes" id="UP001305414">
    <property type="component" value="Unassembled WGS sequence"/>
</dbReference>
<keyword evidence="4" id="KW-1185">Reference proteome</keyword>
<keyword evidence="1" id="KW-0175">Coiled coil</keyword>
<feature type="compositionally biased region" description="Basic and acidic residues" evidence="2">
    <location>
        <begin position="172"/>
        <end position="182"/>
    </location>
</feature>
<feature type="compositionally biased region" description="Basic residues" evidence="2">
    <location>
        <begin position="23"/>
        <end position="39"/>
    </location>
</feature>
<feature type="compositionally biased region" description="Low complexity" evidence="2">
    <location>
        <begin position="251"/>
        <end position="268"/>
    </location>
</feature>
<dbReference type="AlphaFoldDB" id="A0AAN7USV2"/>
<feature type="compositionally biased region" description="Polar residues" evidence="2">
    <location>
        <begin position="365"/>
        <end position="374"/>
    </location>
</feature>
<feature type="compositionally biased region" description="Basic and acidic residues" evidence="2">
    <location>
        <begin position="1"/>
        <end position="22"/>
    </location>
</feature>
<accession>A0AAN7USV2</accession>
<sequence length="467" mass="50989">MRDVRDVRDTGGDSWRRDDRSRTLRRSPPRRSPPRRSPLRRSPPPRRFSPRRDDRDRPRSPRRGFDPRLNPLPQDDNPNAIPLTRLPLRRRSRSPLDRDRPRERTPPRRSPPPPASRANTYRGRERERTPDRRGDDRFGPSYARRPSPPRESAISSALPSRDTSQRSSPRPDPPRRDDRPRPESPLPTRPISRSSHGGPGVREKTPQKTPLDSQSAPSHPSRSPPRGPAALRAPPTGPRDGRGYGAQSAVSIAPPTRPAAASAASPVAGRQENGVSAPPSGPRGFVSGRGGGYGRGGRGGSAWGNTIQSRNLPPAQGPASASTTTSSNSIPTGPRASVTAQSVPSTPVSQAKPFNPPKGPAAESNRPSLAQQLIASMPPIIPGGKMDPSYVPLTTGVLPELQSHMDRLKEEEEKLREEKYIKEEKLRKSLAAYEKGERETKVMALRTELAEQSLKKFAGEGLGGAAF</sequence>
<gene>
    <name evidence="3" type="ORF">RRF57_010705</name>
</gene>
<feature type="region of interest" description="Disordered" evidence="2">
    <location>
        <begin position="1"/>
        <end position="381"/>
    </location>
</feature>
<feature type="compositionally biased region" description="Basic and acidic residues" evidence="2">
    <location>
        <begin position="50"/>
        <end position="66"/>
    </location>
</feature>
<organism evidence="3 4">
    <name type="scientific">Xylaria bambusicola</name>
    <dbReference type="NCBI Taxonomy" id="326684"/>
    <lineage>
        <taxon>Eukaryota</taxon>
        <taxon>Fungi</taxon>
        <taxon>Dikarya</taxon>
        <taxon>Ascomycota</taxon>
        <taxon>Pezizomycotina</taxon>
        <taxon>Sordariomycetes</taxon>
        <taxon>Xylariomycetidae</taxon>
        <taxon>Xylariales</taxon>
        <taxon>Xylariaceae</taxon>
        <taxon>Xylaria</taxon>
    </lineage>
</organism>